<protein>
    <recommendedName>
        <fullName evidence="6">Transcriptional regulator</fullName>
    </recommendedName>
</protein>
<reference evidence="4 5" key="1">
    <citation type="submission" date="2019-03" db="EMBL/GenBank/DDBJ databases">
        <title>Subsurface microbial communities from deep shales in Ohio and West Virginia, USA.</title>
        <authorList>
            <person name="Wrighton K."/>
        </authorList>
    </citation>
    <scope>NUCLEOTIDE SEQUENCE [LARGE SCALE GENOMIC DNA]</scope>
    <source>
        <strain evidence="4 5">MSL 6dP</strain>
    </source>
</reference>
<dbReference type="InterPro" id="IPR004173">
    <property type="entry name" value="3H_domain"/>
</dbReference>
<dbReference type="Pfam" id="PF08279">
    <property type="entry name" value="HTH_11"/>
    <property type="match status" value="1"/>
</dbReference>
<feature type="binding site" evidence="1">
    <location>
        <position position="75"/>
    </location>
    <ligand>
        <name>Ni(2+)</name>
        <dbReference type="ChEBI" id="CHEBI:49786"/>
    </ligand>
</feature>
<dbReference type="InterPro" id="IPR026043">
    <property type="entry name" value="NadR"/>
</dbReference>
<evidence type="ECO:0008006" key="6">
    <source>
        <dbReference type="Google" id="ProtNLM"/>
    </source>
</evidence>
<feature type="binding site" evidence="1">
    <location>
        <position position="83"/>
    </location>
    <ligand>
        <name>Ni(2+)</name>
        <dbReference type="ChEBI" id="CHEBI:49786"/>
    </ligand>
</feature>
<organism evidence="4 5">
    <name type="scientific">Orenia marismortui</name>
    <dbReference type="NCBI Taxonomy" id="46469"/>
    <lineage>
        <taxon>Bacteria</taxon>
        <taxon>Bacillati</taxon>
        <taxon>Bacillota</taxon>
        <taxon>Clostridia</taxon>
        <taxon>Halanaerobiales</taxon>
        <taxon>Halobacteroidaceae</taxon>
        <taxon>Orenia</taxon>
    </lineage>
</organism>
<keyword evidence="1" id="KW-0533">Nickel</keyword>
<keyword evidence="5" id="KW-1185">Reference proteome</keyword>
<dbReference type="PIRSF" id="PIRSF037847">
    <property type="entry name" value="NiaR"/>
    <property type="match status" value="1"/>
</dbReference>
<dbReference type="InterPro" id="IPR036388">
    <property type="entry name" value="WH-like_DNA-bd_sf"/>
</dbReference>
<name>A0A4R8GQX9_9FIRM</name>
<dbReference type="SUPFAM" id="SSF46785">
    <property type="entry name" value="Winged helix' DNA-binding domain"/>
    <property type="match status" value="1"/>
</dbReference>
<evidence type="ECO:0000313" key="5">
    <source>
        <dbReference type="Proteomes" id="UP000295832"/>
    </source>
</evidence>
<feature type="binding site" evidence="1">
    <location>
        <position position="142"/>
    </location>
    <ligand>
        <name>Ni(2+)</name>
        <dbReference type="ChEBI" id="CHEBI:49786"/>
    </ligand>
</feature>
<evidence type="ECO:0000256" key="1">
    <source>
        <dbReference type="PIRSR" id="PIRSR037847-1"/>
    </source>
</evidence>
<dbReference type="PANTHER" id="PTHR40068">
    <property type="entry name" value="TRANSCRIPTION REPRESSOR NIAR-RELATED"/>
    <property type="match status" value="1"/>
</dbReference>
<evidence type="ECO:0000259" key="3">
    <source>
        <dbReference type="Pfam" id="PF08279"/>
    </source>
</evidence>
<dbReference type="PANTHER" id="PTHR40068:SF1">
    <property type="entry name" value="TRANSCRIPTION REPRESSOR NIAR-RELATED"/>
    <property type="match status" value="1"/>
</dbReference>
<feature type="binding site" evidence="1">
    <location>
        <position position="144"/>
    </location>
    <ligand>
        <name>Ni(2+)</name>
        <dbReference type="ChEBI" id="CHEBI:49786"/>
    </ligand>
</feature>
<dbReference type="RefSeq" id="WP_134118341.1">
    <property type="nucleotide sequence ID" value="NZ_SOEG01000032.1"/>
</dbReference>
<dbReference type="GO" id="GO:0046872">
    <property type="term" value="F:metal ion binding"/>
    <property type="evidence" value="ECO:0007669"/>
    <property type="project" value="UniProtKB-KW"/>
</dbReference>
<dbReference type="EMBL" id="SOEG01000032">
    <property type="protein sequence ID" value="TDX48216.1"/>
    <property type="molecule type" value="Genomic_DNA"/>
</dbReference>
<feature type="domain" description="Helix-turn-helix type 11" evidence="3">
    <location>
        <begin position="6"/>
        <end position="59"/>
    </location>
</feature>
<gene>
    <name evidence="4" type="ORF">C7959_13211</name>
</gene>
<comment type="caution">
    <text evidence="4">The sequence shown here is derived from an EMBL/GenBank/DDBJ whole genome shotgun (WGS) entry which is preliminary data.</text>
</comment>
<evidence type="ECO:0000259" key="2">
    <source>
        <dbReference type="Pfam" id="PF02829"/>
    </source>
</evidence>
<keyword evidence="1" id="KW-0479">Metal-binding</keyword>
<proteinExistence type="predicted"/>
<dbReference type="Gene3D" id="3.30.1340.20">
    <property type="entry name" value="3H domain"/>
    <property type="match status" value="1"/>
</dbReference>
<dbReference type="SUPFAM" id="SSF75500">
    <property type="entry name" value="Putative transcriptional regulator TM1602, C-terminal domain"/>
    <property type="match status" value="1"/>
</dbReference>
<dbReference type="Gene3D" id="1.10.10.10">
    <property type="entry name" value="Winged helix-like DNA-binding domain superfamily/Winged helix DNA-binding domain"/>
    <property type="match status" value="1"/>
</dbReference>
<dbReference type="InterPro" id="IPR036390">
    <property type="entry name" value="WH_DNA-bd_sf"/>
</dbReference>
<dbReference type="Proteomes" id="UP000295832">
    <property type="component" value="Unassembled WGS sequence"/>
</dbReference>
<feature type="domain" description="3H" evidence="2">
    <location>
        <begin position="71"/>
        <end position="167"/>
    </location>
</feature>
<accession>A0A4R8GQX9</accession>
<dbReference type="InterPro" id="IPR035922">
    <property type="entry name" value="3H_dom_sf"/>
</dbReference>
<dbReference type="InterPro" id="IPR013196">
    <property type="entry name" value="HTH_11"/>
</dbReference>
<evidence type="ECO:0000313" key="4">
    <source>
        <dbReference type="EMBL" id="TDX48216.1"/>
    </source>
</evidence>
<sequence>MSAKERRRDLLNKLKKEEEPITGSDLAELFGVSRQVIVQDIAILRARGEEILATARGYIISKESNMVRRTIACQHGAEDIEKELSIIIRYGGRVKDVIVEHSIYGEIKGLLMIQTREDLSKFLENYNQERVKPLSALTEGVHLHTIEALNEEVLDLIENKLEDEGYLLKS</sequence>
<dbReference type="STRING" id="926561.GCA_000379025_02445"/>
<dbReference type="Pfam" id="PF02829">
    <property type="entry name" value="3H"/>
    <property type="match status" value="1"/>
</dbReference>
<dbReference type="AlphaFoldDB" id="A0A4R8GQX9"/>